<feature type="transmembrane region" description="Helical" evidence="1">
    <location>
        <begin position="81"/>
        <end position="102"/>
    </location>
</feature>
<protein>
    <submittedName>
        <fullName evidence="3">DUF2269 domain-containing protein</fullName>
    </submittedName>
</protein>
<keyword evidence="1" id="KW-0812">Transmembrane</keyword>
<accession>A0A2N7WYU9</accession>
<evidence type="ECO:0000313" key="3">
    <source>
        <dbReference type="EMBL" id="PMS34405.1"/>
    </source>
</evidence>
<evidence type="ECO:0000256" key="1">
    <source>
        <dbReference type="SAM" id="Phobius"/>
    </source>
</evidence>
<feature type="transmembrane region" description="Helical" evidence="1">
    <location>
        <begin position="46"/>
        <end position="69"/>
    </location>
</feature>
<dbReference type="Proteomes" id="UP000494205">
    <property type="component" value="Unassembled WGS sequence"/>
</dbReference>
<evidence type="ECO:0000313" key="4">
    <source>
        <dbReference type="Proteomes" id="UP000235659"/>
    </source>
</evidence>
<evidence type="ECO:0000313" key="2">
    <source>
        <dbReference type="EMBL" id="CAB3640266.1"/>
    </source>
</evidence>
<name>A0A2N7WYU9_9BURK</name>
<keyword evidence="1" id="KW-1133">Transmembrane helix</keyword>
<dbReference type="OrthoDB" id="9786302at2"/>
<keyword evidence="1" id="KW-0472">Membrane</keyword>
<reference evidence="2 5" key="2">
    <citation type="submission" date="2020-04" db="EMBL/GenBank/DDBJ databases">
        <authorList>
            <person name="De Canck E."/>
        </authorList>
    </citation>
    <scope>NUCLEOTIDE SEQUENCE [LARGE SCALE GENOMIC DNA]</scope>
    <source>
        <strain evidence="2 5">LMG 27174</strain>
    </source>
</reference>
<dbReference type="Proteomes" id="UP000235659">
    <property type="component" value="Unassembled WGS sequence"/>
</dbReference>
<proteinExistence type="predicted"/>
<feature type="transmembrane region" description="Helical" evidence="1">
    <location>
        <begin position="12"/>
        <end position="34"/>
    </location>
</feature>
<dbReference type="EMBL" id="PNXY01000001">
    <property type="protein sequence ID" value="PMS34405.1"/>
    <property type="molecule type" value="Genomic_DNA"/>
</dbReference>
<organism evidence="2 5">
    <name type="scientific">Paraburkholderia rhynchosiae</name>
    <dbReference type="NCBI Taxonomy" id="487049"/>
    <lineage>
        <taxon>Bacteria</taxon>
        <taxon>Pseudomonadati</taxon>
        <taxon>Pseudomonadota</taxon>
        <taxon>Betaproteobacteria</taxon>
        <taxon>Burkholderiales</taxon>
        <taxon>Burkholderiaceae</taxon>
        <taxon>Paraburkholderia</taxon>
    </lineage>
</organism>
<keyword evidence="4" id="KW-1185">Reference proteome</keyword>
<dbReference type="InterPro" id="IPR018729">
    <property type="entry name" value="DUF2269_transmembrane"/>
</dbReference>
<gene>
    <name evidence="3" type="ORF">C0Z16_02315</name>
    <name evidence="2" type="ORF">LMG27174_00463</name>
</gene>
<evidence type="ECO:0000313" key="5">
    <source>
        <dbReference type="Proteomes" id="UP000494205"/>
    </source>
</evidence>
<dbReference type="EMBL" id="CADIJZ010000001">
    <property type="protein sequence ID" value="CAB3640266.1"/>
    <property type="molecule type" value="Genomic_DNA"/>
</dbReference>
<dbReference type="RefSeq" id="WP_102630602.1">
    <property type="nucleotide sequence ID" value="NZ_CADIJZ010000001.1"/>
</dbReference>
<dbReference type="AlphaFoldDB" id="A0A2N7WYU9"/>
<feature type="transmembrane region" description="Helical" evidence="1">
    <location>
        <begin position="123"/>
        <end position="150"/>
    </location>
</feature>
<reference evidence="3 4" key="1">
    <citation type="submission" date="2018-01" db="EMBL/GenBank/DDBJ databases">
        <title>Whole genome analyses suggest that Burkholderia sensu lato contains two further novel genera in the rhizoxinica-symbiotica group Mycetohabitans gen. nov., and Trinickia gen. nov.: implications for the evolution of diazotrophy and nodulation in the Burkholderiaceae.</title>
        <authorList>
            <person name="Estrada-de los Santos P."/>
            <person name="Palmer M."/>
            <person name="Chavez-Ramirez B."/>
            <person name="Beukes C."/>
            <person name="Steenkamp E.T."/>
            <person name="Hirsch A.M."/>
            <person name="Manyaka P."/>
            <person name="Maluk M."/>
            <person name="Lafos M."/>
            <person name="Crook M."/>
            <person name="Gross E."/>
            <person name="Simon M.F."/>
            <person name="Bueno dos Reis Junior F."/>
            <person name="Poole P.S."/>
            <person name="Venter S.N."/>
            <person name="James E.K."/>
        </authorList>
    </citation>
    <scope>NUCLEOTIDE SEQUENCE [LARGE SCALE GENOMIC DNA]</scope>
    <source>
        <strain evidence="3 4">WSM 3937</strain>
    </source>
</reference>
<sequence length="154" mass="16952">MTYLVIKWLHVLSSTILFGTGIGSAFYMLLTSLGRDARTVARVSKLVVLADWLFTTPTAILQPATGLYLVHLANMEIGSRWLAWSIGLYVLAIACWLPVVFLQIRLAASARVSADTGRPLSTGYWRLLSIWAALGAVAFFAFVAIFWLMVTKVA</sequence>
<dbReference type="Pfam" id="PF10027">
    <property type="entry name" value="DUF2269"/>
    <property type="match status" value="1"/>
</dbReference>